<name>A0ABR2KEM5_9EUKA</name>
<evidence type="ECO:0000256" key="1">
    <source>
        <dbReference type="ARBA" id="ARBA00022737"/>
    </source>
</evidence>
<dbReference type="PANTHER" id="PTHR24198:SF165">
    <property type="entry name" value="ANKYRIN REPEAT-CONTAINING PROTEIN-RELATED"/>
    <property type="match status" value="1"/>
</dbReference>
<dbReference type="SUPFAM" id="SSF48403">
    <property type="entry name" value="Ankyrin repeat"/>
    <property type="match status" value="1"/>
</dbReference>
<dbReference type="Proteomes" id="UP001470230">
    <property type="component" value="Unassembled WGS sequence"/>
</dbReference>
<evidence type="ECO:0008006" key="6">
    <source>
        <dbReference type="Google" id="ProtNLM"/>
    </source>
</evidence>
<evidence type="ECO:0000256" key="2">
    <source>
        <dbReference type="ARBA" id="ARBA00023043"/>
    </source>
</evidence>
<dbReference type="PANTHER" id="PTHR24198">
    <property type="entry name" value="ANKYRIN REPEAT AND PROTEIN KINASE DOMAIN-CONTAINING PROTEIN"/>
    <property type="match status" value="1"/>
</dbReference>
<dbReference type="PROSITE" id="PS50088">
    <property type="entry name" value="ANK_REPEAT"/>
    <property type="match status" value="2"/>
</dbReference>
<dbReference type="InterPro" id="IPR002110">
    <property type="entry name" value="Ankyrin_rpt"/>
</dbReference>
<dbReference type="InterPro" id="IPR036770">
    <property type="entry name" value="Ankyrin_rpt-contain_sf"/>
</dbReference>
<evidence type="ECO:0000313" key="5">
    <source>
        <dbReference type="Proteomes" id="UP001470230"/>
    </source>
</evidence>
<comment type="caution">
    <text evidence="4">The sequence shown here is derived from an EMBL/GenBank/DDBJ whole genome shotgun (WGS) entry which is preliminary data.</text>
</comment>
<dbReference type="Pfam" id="PF12796">
    <property type="entry name" value="Ank_2"/>
    <property type="match status" value="1"/>
</dbReference>
<keyword evidence="1" id="KW-0677">Repeat</keyword>
<dbReference type="SMART" id="SM00248">
    <property type="entry name" value="ANK"/>
    <property type="match status" value="2"/>
</dbReference>
<proteinExistence type="predicted"/>
<feature type="repeat" description="ANK" evidence="3">
    <location>
        <begin position="25"/>
        <end position="57"/>
    </location>
</feature>
<evidence type="ECO:0000313" key="4">
    <source>
        <dbReference type="EMBL" id="KAK8889236.1"/>
    </source>
</evidence>
<dbReference type="EMBL" id="JAPFFF010000005">
    <property type="protein sequence ID" value="KAK8889236.1"/>
    <property type="molecule type" value="Genomic_DNA"/>
</dbReference>
<organism evidence="4 5">
    <name type="scientific">Tritrichomonas musculus</name>
    <dbReference type="NCBI Taxonomy" id="1915356"/>
    <lineage>
        <taxon>Eukaryota</taxon>
        <taxon>Metamonada</taxon>
        <taxon>Parabasalia</taxon>
        <taxon>Tritrichomonadida</taxon>
        <taxon>Tritrichomonadidae</taxon>
        <taxon>Tritrichomonas</taxon>
    </lineage>
</organism>
<keyword evidence="5" id="KW-1185">Reference proteome</keyword>
<reference evidence="4 5" key="1">
    <citation type="submission" date="2024-04" db="EMBL/GenBank/DDBJ databases">
        <title>Tritrichomonas musculus Genome.</title>
        <authorList>
            <person name="Alves-Ferreira E."/>
            <person name="Grigg M."/>
            <person name="Lorenzi H."/>
            <person name="Galac M."/>
        </authorList>
    </citation>
    <scope>NUCLEOTIDE SEQUENCE [LARGE SCALE GENOMIC DNA]</scope>
    <source>
        <strain evidence="4 5">EAF2021</strain>
    </source>
</reference>
<feature type="repeat" description="ANK" evidence="3">
    <location>
        <begin position="58"/>
        <end position="90"/>
    </location>
</feature>
<dbReference type="Gene3D" id="1.25.40.20">
    <property type="entry name" value="Ankyrin repeat-containing domain"/>
    <property type="match status" value="2"/>
</dbReference>
<protein>
    <recommendedName>
        <fullName evidence="6">Ankyrin repeat protein</fullName>
    </recommendedName>
</protein>
<gene>
    <name evidence="4" type="ORF">M9Y10_033982</name>
</gene>
<evidence type="ECO:0000256" key="3">
    <source>
        <dbReference type="PROSITE-ProRule" id="PRU00023"/>
    </source>
</evidence>
<sequence>MRLLLEAGAKVDAVDAAGVQNILIIYYTSLHLAANVGDISKCELLLQNNANINAVDDTGLTPLHWATTSQRLECVEYLLKKGANTDIRDLIGVLHL</sequence>
<accession>A0ABR2KEM5</accession>
<keyword evidence="2 3" id="KW-0040">ANK repeat</keyword>
<dbReference type="PROSITE" id="PS50297">
    <property type="entry name" value="ANK_REP_REGION"/>
    <property type="match status" value="2"/>
</dbReference>